<dbReference type="NCBIfam" id="TIGR03625">
    <property type="entry name" value="L3_bact"/>
    <property type="match status" value="1"/>
</dbReference>
<evidence type="ECO:0000256" key="10">
    <source>
        <dbReference type="SAM" id="MobiDB-lite"/>
    </source>
</evidence>
<comment type="caution">
    <text evidence="11">The sequence shown here is derived from an EMBL/GenBank/DDBJ whole genome shotgun (WGS) entry which is preliminary data.</text>
</comment>
<evidence type="ECO:0000256" key="2">
    <source>
        <dbReference type="ARBA" id="ARBA00022730"/>
    </source>
</evidence>
<dbReference type="GO" id="GO:0019843">
    <property type="term" value="F:rRNA binding"/>
    <property type="evidence" value="ECO:0007669"/>
    <property type="project" value="UniProtKB-UniRule"/>
</dbReference>
<dbReference type="InterPro" id="IPR019927">
    <property type="entry name" value="Ribosomal_uL3_bac/org-type"/>
</dbReference>
<dbReference type="EMBL" id="MFFS01000066">
    <property type="protein sequence ID" value="OGF21259.1"/>
    <property type="molecule type" value="Genomic_DNA"/>
</dbReference>
<dbReference type="Gene3D" id="2.40.30.10">
    <property type="entry name" value="Translation factors"/>
    <property type="match status" value="1"/>
</dbReference>
<dbReference type="SUPFAM" id="SSF50447">
    <property type="entry name" value="Translation proteins"/>
    <property type="match status" value="1"/>
</dbReference>
<feature type="compositionally biased region" description="Basic and acidic residues" evidence="10">
    <location>
        <begin position="233"/>
        <end position="242"/>
    </location>
</feature>
<dbReference type="InterPro" id="IPR019926">
    <property type="entry name" value="Ribosomal_uL3_CS"/>
</dbReference>
<dbReference type="Pfam" id="PF00297">
    <property type="entry name" value="Ribosomal_L3"/>
    <property type="match status" value="1"/>
</dbReference>
<dbReference type="AlphaFoldDB" id="A0A1F5S3L7"/>
<keyword evidence="5 7" id="KW-0687">Ribonucleoprotein</keyword>
<evidence type="ECO:0000313" key="12">
    <source>
        <dbReference type="Proteomes" id="UP000178323"/>
    </source>
</evidence>
<proteinExistence type="inferred from homology"/>
<feature type="compositionally biased region" description="Basic and acidic residues" evidence="10">
    <location>
        <begin position="212"/>
        <end position="226"/>
    </location>
</feature>
<evidence type="ECO:0000256" key="3">
    <source>
        <dbReference type="ARBA" id="ARBA00022884"/>
    </source>
</evidence>
<evidence type="ECO:0000256" key="6">
    <source>
        <dbReference type="ARBA" id="ARBA00035243"/>
    </source>
</evidence>
<keyword evidence="2 7" id="KW-0699">rRNA-binding</keyword>
<gene>
    <name evidence="7" type="primary">rplC</name>
    <name evidence="11" type="ORF">A2Y83_04445</name>
</gene>
<comment type="function">
    <text evidence="7 9">One of the primary rRNA binding proteins, it binds directly near the 3'-end of the 23S rRNA, where it nucleates assembly of the 50S subunit.</text>
</comment>
<dbReference type="HAMAP" id="MF_01325_B">
    <property type="entry name" value="Ribosomal_uL3_B"/>
    <property type="match status" value="1"/>
</dbReference>
<organism evidence="11 12">
    <name type="scientific">Candidatus Falkowbacteria bacterium RBG_13_39_14</name>
    <dbReference type="NCBI Taxonomy" id="1797985"/>
    <lineage>
        <taxon>Bacteria</taxon>
        <taxon>Candidatus Falkowiibacteriota</taxon>
    </lineage>
</organism>
<reference evidence="11 12" key="1">
    <citation type="journal article" date="2016" name="Nat. Commun.">
        <title>Thousands of microbial genomes shed light on interconnected biogeochemical processes in an aquifer system.</title>
        <authorList>
            <person name="Anantharaman K."/>
            <person name="Brown C.T."/>
            <person name="Hug L.A."/>
            <person name="Sharon I."/>
            <person name="Castelle C.J."/>
            <person name="Probst A.J."/>
            <person name="Thomas B.C."/>
            <person name="Singh A."/>
            <person name="Wilkins M.J."/>
            <person name="Karaoz U."/>
            <person name="Brodie E.L."/>
            <person name="Williams K.H."/>
            <person name="Hubbard S.S."/>
            <person name="Banfield J.F."/>
        </authorList>
    </citation>
    <scope>NUCLEOTIDE SEQUENCE [LARGE SCALE GENOMIC DNA]</scope>
</reference>
<evidence type="ECO:0000256" key="1">
    <source>
        <dbReference type="ARBA" id="ARBA00006540"/>
    </source>
</evidence>
<feature type="region of interest" description="Disordered" evidence="10">
    <location>
        <begin position="124"/>
        <end position="143"/>
    </location>
</feature>
<dbReference type="GO" id="GO:0003735">
    <property type="term" value="F:structural constituent of ribosome"/>
    <property type="evidence" value="ECO:0007669"/>
    <property type="project" value="UniProtKB-UniRule"/>
</dbReference>
<dbReference type="STRING" id="1797985.A2Y83_04445"/>
<dbReference type="PANTHER" id="PTHR11229">
    <property type="entry name" value="50S RIBOSOMAL PROTEIN L3"/>
    <property type="match status" value="1"/>
</dbReference>
<feature type="region of interest" description="Disordered" evidence="10">
    <location>
        <begin position="212"/>
        <end position="242"/>
    </location>
</feature>
<evidence type="ECO:0000256" key="9">
    <source>
        <dbReference type="RuleBase" id="RU003906"/>
    </source>
</evidence>
<evidence type="ECO:0000256" key="5">
    <source>
        <dbReference type="ARBA" id="ARBA00023274"/>
    </source>
</evidence>
<dbReference type="GO" id="GO:0022625">
    <property type="term" value="C:cytosolic large ribosomal subunit"/>
    <property type="evidence" value="ECO:0007669"/>
    <property type="project" value="TreeGrafter"/>
</dbReference>
<evidence type="ECO:0000313" key="11">
    <source>
        <dbReference type="EMBL" id="OGF21259.1"/>
    </source>
</evidence>
<dbReference type="FunFam" id="2.40.30.10:FF:000004">
    <property type="entry name" value="50S ribosomal protein L3"/>
    <property type="match status" value="1"/>
</dbReference>
<dbReference type="GO" id="GO:0006412">
    <property type="term" value="P:translation"/>
    <property type="evidence" value="ECO:0007669"/>
    <property type="project" value="UniProtKB-UniRule"/>
</dbReference>
<comment type="similarity">
    <text evidence="1 7 8">Belongs to the universal ribosomal protein uL3 family.</text>
</comment>
<protein>
    <recommendedName>
        <fullName evidence="6 7">Large ribosomal subunit protein uL3</fullName>
    </recommendedName>
</protein>
<dbReference type="InterPro" id="IPR009000">
    <property type="entry name" value="Transl_B-barrel_sf"/>
</dbReference>
<comment type="subunit">
    <text evidence="7 9">Part of the 50S ribosomal subunit. Forms a cluster with proteins L14 and L19.</text>
</comment>
<dbReference type="InterPro" id="IPR000597">
    <property type="entry name" value="Ribosomal_uL3"/>
</dbReference>
<keyword evidence="3 7" id="KW-0694">RNA-binding</keyword>
<keyword evidence="4 7" id="KW-0689">Ribosomal protein</keyword>
<evidence type="ECO:0000256" key="4">
    <source>
        <dbReference type="ARBA" id="ARBA00022980"/>
    </source>
</evidence>
<name>A0A1F5S3L7_9BACT</name>
<evidence type="ECO:0000256" key="8">
    <source>
        <dbReference type="RuleBase" id="RU003905"/>
    </source>
</evidence>
<evidence type="ECO:0000256" key="7">
    <source>
        <dbReference type="HAMAP-Rule" id="MF_01325"/>
    </source>
</evidence>
<accession>A0A1F5S3L7</accession>
<sequence>MKFILGTKKEMTQIFTQNGDLAPATVLKAGPCVITQVKNTEKDGYSSIQVGYGEKNKLNKPIAGHLKSAGKKARFLKEFRDEIKSLNIGDQYGVEIFKEGDIVDARAISKGKGFQGVVKRHGFGGSPASHGHKDQLRMPGSIGSTGPQHVFKGLRMAGRMGGESVTIKNLEIIKIDEEANLIYVKGAVPGAFNGLVEIKGEGEMKIREVKNKEEVKEDVEEGKNSKLEIGNSKLEKEENVSQ</sequence>
<dbReference type="PANTHER" id="PTHR11229:SF16">
    <property type="entry name" value="LARGE RIBOSOMAL SUBUNIT PROTEIN UL3C"/>
    <property type="match status" value="1"/>
</dbReference>
<dbReference type="Proteomes" id="UP000178323">
    <property type="component" value="Unassembled WGS sequence"/>
</dbReference>
<dbReference type="PROSITE" id="PS00474">
    <property type="entry name" value="RIBOSOMAL_L3"/>
    <property type="match status" value="1"/>
</dbReference>
<dbReference type="Gene3D" id="3.30.160.810">
    <property type="match status" value="1"/>
</dbReference>